<protein>
    <recommendedName>
        <fullName evidence="16">Chemotaxis protein</fullName>
    </recommendedName>
</protein>
<dbReference type="PANTHER" id="PTHR32089">
    <property type="entry name" value="METHYL-ACCEPTING CHEMOTAXIS PROTEIN MCPB"/>
    <property type="match status" value="1"/>
</dbReference>
<dbReference type="Pfam" id="PF00672">
    <property type="entry name" value="HAMP"/>
    <property type="match status" value="1"/>
</dbReference>
<dbReference type="EMBL" id="LCYG01000014">
    <property type="protein sequence ID" value="KLK94345.1"/>
    <property type="molecule type" value="Genomic_DNA"/>
</dbReference>
<feature type="domain" description="HAMP" evidence="13">
    <location>
        <begin position="209"/>
        <end position="262"/>
    </location>
</feature>
<keyword evidence="7 9" id="KW-0807">Transducer</keyword>
<keyword evidence="2" id="KW-1003">Cell membrane</keyword>
<dbReference type="PROSITE" id="PS50192">
    <property type="entry name" value="T_SNARE"/>
    <property type="match status" value="1"/>
</dbReference>
<evidence type="ECO:0000256" key="3">
    <source>
        <dbReference type="ARBA" id="ARBA00022519"/>
    </source>
</evidence>
<evidence type="ECO:0000259" key="12">
    <source>
        <dbReference type="PROSITE" id="PS50192"/>
    </source>
</evidence>
<evidence type="ECO:0000259" key="11">
    <source>
        <dbReference type="PROSITE" id="PS50111"/>
    </source>
</evidence>
<evidence type="ECO:0000259" key="13">
    <source>
        <dbReference type="PROSITE" id="PS50885"/>
    </source>
</evidence>
<evidence type="ECO:0000256" key="8">
    <source>
        <dbReference type="ARBA" id="ARBA00029447"/>
    </source>
</evidence>
<dbReference type="Proteomes" id="UP000035489">
    <property type="component" value="Unassembled WGS sequence"/>
</dbReference>
<dbReference type="Gene3D" id="3.30.450.20">
    <property type="entry name" value="PAS domain"/>
    <property type="match status" value="1"/>
</dbReference>
<evidence type="ECO:0000256" key="10">
    <source>
        <dbReference type="SAM" id="Phobius"/>
    </source>
</evidence>
<proteinExistence type="inferred from homology"/>
<evidence type="ECO:0008006" key="16">
    <source>
        <dbReference type="Google" id="ProtNLM"/>
    </source>
</evidence>
<reference evidence="14 15" key="1">
    <citation type="submission" date="2015-05" db="EMBL/GenBank/DDBJ databases">
        <title>Draft genome sequence of Microvirga vignae strain BR3299, a novel nitrogen fixing bacteria isolated from Brazil semi-aired region.</title>
        <authorList>
            <person name="Zilli J.E."/>
            <person name="Passos S.R."/>
            <person name="Leite J."/>
            <person name="Baldani J.I."/>
            <person name="Xavier G.R."/>
            <person name="Rumjaneck N.G."/>
            <person name="Simoes-Araujo J.L."/>
        </authorList>
    </citation>
    <scope>NUCLEOTIDE SEQUENCE [LARGE SCALE GENOMIC DNA]</scope>
    <source>
        <strain evidence="14 15">BR3299</strain>
    </source>
</reference>
<evidence type="ECO:0000256" key="1">
    <source>
        <dbReference type="ARBA" id="ARBA00004429"/>
    </source>
</evidence>
<keyword evidence="15" id="KW-1185">Reference proteome</keyword>
<dbReference type="InterPro" id="IPR004090">
    <property type="entry name" value="Chemotax_Me-accpt_rcpt"/>
</dbReference>
<name>A0A0H1RGM6_9HYPH</name>
<evidence type="ECO:0000313" key="14">
    <source>
        <dbReference type="EMBL" id="KLK94345.1"/>
    </source>
</evidence>
<evidence type="ECO:0000256" key="2">
    <source>
        <dbReference type="ARBA" id="ARBA00022475"/>
    </source>
</evidence>
<feature type="domain" description="Methyl-accepting transducer" evidence="11">
    <location>
        <begin position="309"/>
        <end position="508"/>
    </location>
</feature>
<dbReference type="InterPro" id="IPR000727">
    <property type="entry name" value="T_SNARE_dom"/>
</dbReference>
<evidence type="ECO:0000256" key="6">
    <source>
        <dbReference type="ARBA" id="ARBA00023136"/>
    </source>
</evidence>
<dbReference type="PROSITE" id="PS50111">
    <property type="entry name" value="CHEMOTAXIS_TRANSDUC_2"/>
    <property type="match status" value="1"/>
</dbReference>
<dbReference type="Pfam" id="PF17200">
    <property type="entry name" value="sCache_2"/>
    <property type="match status" value="1"/>
</dbReference>
<keyword evidence="6 10" id="KW-0472">Membrane</keyword>
<dbReference type="Gene3D" id="6.10.340.10">
    <property type="match status" value="1"/>
</dbReference>
<dbReference type="GO" id="GO:0006935">
    <property type="term" value="P:chemotaxis"/>
    <property type="evidence" value="ECO:0007669"/>
    <property type="project" value="InterPro"/>
</dbReference>
<dbReference type="SUPFAM" id="SSF58104">
    <property type="entry name" value="Methyl-accepting chemotaxis protein (MCP) signaling domain"/>
    <property type="match status" value="1"/>
</dbReference>
<keyword evidence="4 10" id="KW-0812">Transmembrane</keyword>
<gene>
    <name evidence="14" type="ORF">AA309_03655</name>
</gene>
<evidence type="ECO:0000256" key="4">
    <source>
        <dbReference type="ARBA" id="ARBA00022692"/>
    </source>
</evidence>
<dbReference type="GO" id="GO:0007165">
    <property type="term" value="P:signal transduction"/>
    <property type="evidence" value="ECO:0007669"/>
    <property type="project" value="UniProtKB-KW"/>
</dbReference>
<accession>A0A0H1RGM6</accession>
<dbReference type="Pfam" id="PF00015">
    <property type="entry name" value="MCPsignal"/>
    <property type="match status" value="1"/>
</dbReference>
<organism evidence="14 15">
    <name type="scientific">Microvirga vignae</name>
    <dbReference type="NCBI Taxonomy" id="1225564"/>
    <lineage>
        <taxon>Bacteria</taxon>
        <taxon>Pseudomonadati</taxon>
        <taxon>Pseudomonadota</taxon>
        <taxon>Alphaproteobacteria</taxon>
        <taxon>Hyphomicrobiales</taxon>
        <taxon>Methylobacteriaceae</taxon>
        <taxon>Microvirga</taxon>
    </lineage>
</organism>
<dbReference type="STRING" id="1225564.AA309_03655"/>
<dbReference type="AlphaFoldDB" id="A0A0H1RGM6"/>
<feature type="transmembrane region" description="Helical" evidence="10">
    <location>
        <begin position="189"/>
        <end position="207"/>
    </location>
</feature>
<evidence type="ECO:0000256" key="7">
    <source>
        <dbReference type="ARBA" id="ARBA00023224"/>
    </source>
</evidence>
<comment type="similarity">
    <text evidence="8">Belongs to the methyl-accepting chemotaxis (MCP) protein family.</text>
</comment>
<dbReference type="SMART" id="SM00304">
    <property type="entry name" value="HAMP"/>
    <property type="match status" value="1"/>
</dbReference>
<keyword evidence="3" id="KW-0997">Cell inner membrane</keyword>
<dbReference type="CDD" id="cd06225">
    <property type="entry name" value="HAMP"/>
    <property type="match status" value="1"/>
</dbReference>
<evidence type="ECO:0000256" key="9">
    <source>
        <dbReference type="PROSITE-ProRule" id="PRU00284"/>
    </source>
</evidence>
<dbReference type="InterPro" id="IPR033480">
    <property type="entry name" value="sCache_2"/>
</dbReference>
<feature type="domain" description="T-SNARE coiled-coil homology" evidence="12">
    <location>
        <begin position="454"/>
        <end position="516"/>
    </location>
</feature>
<dbReference type="InterPro" id="IPR004089">
    <property type="entry name" value="MCPsignal_dom"/>
</dbReference>
<evidence type="ECO:0000313" key="15">
    <source>
        <dbReference type="Proteomes" id="UP000035489"/>
    </source>
</evidence>
<dbReference type="PANTHER" id="PTHR32089:SF112">
    <property type="entry name" value="LYSOZYME-LIKE PROTEIN-RELATED"/>
    <property type="match status" value="1"/>
</dbReference>
<dbReference type="InterPro" id="IPR003660">
    <property type="entry name" value="HAMP_dom"/>
</dbReference>
<dbReference type="PATRIC" id="fig|1225564.3.peg.977"/>
<dbReference type="SMART" id="SM00283">
    <property type="entry name" value="MA"/>
    <property type="match status" value="1"/>
</dbReference>
<dbReference type="GO" id="GO:0005886">
    <property type="term" value="C:plasma membrane"/>
    <property type="evidence" value="ECO:0007669"/>
    <property type="project" value="UniProtKB-SubCell"/>
</dbReference>
<comment type="subcellular location">
    <subcellularLocation>
        <location evidence="1">Cell inner membrane</location>
        <topology evidence="1">Multi-pass membrane protein</topology>
    </subcellularLocation>
</comment>
<comment type="caution">
    <text evidence="14">The sequence shown here is derived from an EMBL/GenBank/DDBJ whole genome shotgun (WGS) entry which is preliminary data.</text>
</comment>
<dbReference type="SMART" id="SM01049">
    <property type="entry name" value="Cache_2"/>
    <property type="match status" value="1"/>
</dbReference>
<evidence type="ECO:0000256" key="5">
    <source>
        <dbReference type="ARBA" id="ARBA00022989"/>
    </source>
</evidence>
<sequence length="558" mass="59474">MMSLTISRRLGLLVAVAVIISALAVIAQLFVMDNAIVRERKLSVLSQVEAAASLMKGLAEQAEAGRLTKEEAQERAKALLRSMRYGSNEYFFAYDSSGRMIVHGSKPENEGKDLRRVKDANGVYMHAELVEAGRGGGGYVNYQFPRLGQDTPVPKIGYAYNFAPWQWIICTGVYTDDIDEVFWANARNAALRSALMIVVLIGVAWFLSRGLVRPVRSLTSAMAALAAGDTKTAVPGTERPDEIGTMAKTVQTFKAAMIAKIEADEVALQEMSTKARRAQVLDELTRQFEHNVSAMTQSLSSAVSQMEVSAQSMSVVADQTNHQSVGVASAAQQTTVNVQTVAAATEELSISVREIASQAADSSRIASEAVQAARQTDATVQELALAADRIGTVVQLINSIASQTNLLALNATIEAARAGEAGKGFAVVAMEVKDLARQTSKATEEIGAQIAAIQETTQQSVNAIQNVARTITEMSRISTMIAAAMEEQGAATGEISRNIQEAARGTEQVTGNIVLVQQGAGETGTAANQLLGVARELAHQTSRLGQEFSNFMSGIKAA</sequence>
<dbReference type="GO" id="GO:0004888">
    <property type="term" value="F:transmembrane signaling receptor activity"/>
    <property type="evidence" value="ECO:0007669"/>
    <property type="project" value="InterPro"/>
</dbReference>
<dbReference type="PROSITE" id="PS50885">
    <property type="entry name" value="HAMP"/>
    <property type="match status" value="1"/>
</dbReference>
<keyword evidence="5 10" id="KW-1133">Transmembrane helix</keyword>
<dbReference type="Gene3D" id="1.10.287.950">
    <property type="entry name" value="Methyl-accepting chemotaxis protein"/>
    <property type="match status" value="1"/>
</dbReference>
<dbReference type="PRINTS" id="PR00260">
    <property type="entry name" value="CHEMTRNSDUCR"/>
</dbReference>